<dbReference type="InterPro" id="IPR036286">
    <property type="entry name" value="LexA/Signal_pep-like_sf"/>
</dbReference>
<name>A0A3A4R7U9_9BACT</name>
<dbReference type="PRINTS" id="PR00727">
    <property type="entry name" value="LEADERPTASE"/>
</dbReference>
<protein>
    <recommendedName>
        <fullName evidence="4 6">Signal peptidase I</fullName>
        <ecNumber evidence="3 6">3.4.21.89</ecNumber>
    </recommendedName>
</protein>
<sequence>MVVFTTEGIALLDEDEQKKDFIKRLVGLPGDRIEIIGLRRENLFAPSPKTGKVHRIHNPVKIFEPDGAIYIQGECQETGEFLKAGPINKDEGVILLNGETLKDPDVFTRIPYLNEGQFGMRNKSIIVPDNSYYVLGDNSPSSKDSRFWGFVPESNLRGKSFMIYFPFTRFRLVR</sequence>
<dbReference type="GO" id="GO:0004252">
    <property type="term" value="F:serine-type endopeptidase activity"/>
    <property type="evidence" value="ECO:0007669"/>
    <property type="project" value="InterPro"/>
</dbReference>
<dbReference type="EMBL" id="QZJZ01000028">
    <property type="protein sequence ID" value="RJP60516.1"/>
    <property type="molecule type" value="Genomic_DNA"/>
</dbReference>
<dbReference type="InterPro" id="IPR019533">
    <property type="entry name" value="Peptidase_S26"/>
</dbReference>
<evidence type="ECO:0000259" key="7">
    <source>
        <dbReference type="Pfam" id="PF10502"/>
    </source>
</evidence>
<dbReference type="PANTHER" id="PTHR43390:SF1">
    <property type="entry name" value="CHLOROPLAST PROCESSING PEPTIDASE"/>
    <property type="match status" value="1"/>
</dbReference>
<evidence type="ECO:0000256" key="1">
    <source>
        <dbReference type="ARBA" id="ARBA00000677"/>
    </source>
</evidence>
<dbReference type="Proteomes" id="UP000266426">
    <property type="component" value="Unassembled WGS sequence"/>
</dbReference>
<keyword evidence="5 6" id="KW-0378">Hydrolase</keyword>
<reference evidence="8" key="2">
    <citation type="submission" date="2018-03" db="EMBL/GenBank/DDBJ databases">
        <authorList>
            <person name="Keele B.F."/>
        </authorList>
    </citation>
    <scope>NUCLEOTIDE SEQUENCE</scope>
    <source>
        <strain evidence="8">SURF_26</strain>
    </source>
</reference>
<dbReference type="PROSITE" id="PS00761">
    <property type="entry name" value="SPASE_I_3"/>
    <property type="match status" value="1"/>
</dbReference>
<evidence type="ECO:0000256" key="4">
    <source>
        <dbReference type="ARBA" id="ARBA00019232"/>
    </source>
</evidence>
<dbReference type="InterPro" id="IPR019757">
    <property type="entry name" value="Pept_S26A_signal_pept_1_Lys-AS"/>
</dbReference>
<accession>A0A3A4R7U9</accession>
<reference evidence="8" key="1">
    <citation type="journal article" date="2017" name="ISME J.">
        <title>Energy and carbon metabolisms in a deep terrestrial subsurface fluid microbial community.</title>
        <authorList>
            <person name="Momper L."/>
            <person name="Jungbluth S.P."/>
            <person name="Lee M.D."/>
            <person name="Amend J.P."/>
        </authorList>
    </citation>
    <scope>NUCLEOTIDE SEQUENCE [LARGE SCALE GENOMIC DNA]</scope>
    <source>
        <strain evidence="8">SURF_26</strain>
    </source>
</reference>
<proteinExistence type="inferred from homology"/>
<comment type="similarity">
    <text evidence="2 6">Belongs to the peptidase S26 family.</text>
</comment>
<gene>
    <name evidence="8" type="primary">lepB</name>
    <name evidence="8" type="ORF">C4541_03830</name>
</gene>
<comment type="caution">
    <text evidence="8">The sequence shown here is derived from an EMBL/GenBank/DDBJ whole genome shotgun (WGS) entry which is preliminary data.</text>
</comment>
<dbReference type="GO" id="GO:0006465">
    <property type="term" value="P:signal peptide processing"/>
    <property type="evidence" value="ECO:0007669"/>
    <property type="project" value="InterPro"/>
</dbReference>
<feature type="domain" description="Peptidase S26" evidence="7">
    <location>
        <begin position="66"/>
        <end position="165"/>
    </location>
</feature>
<comment type="subcellular location">
    <subcellularLocation>
        <location evidence="6">Membrane</location>
        <topology evidence="6">Single-pass type II membrane protein</topology>
    </subcellularLocation>
</comment>
<dbReference type="PROSITE" id="PS00760">
    <property type="entry name" value="SPASE_I_2"/>
    <property type="match status" value="1"/>
</dbReference>
<dbReference type="EC" id="3.4.21.89" evidence="3 6"/>
<dbReference type="PANTHER" id="PTHR43390">
    <property type="entry name" value="SIGNAL PEPTIDASE I"/>
    <property type="match status" value="1"/>
</dbReference>
<feature type="domain" description="Peptidase S26" evidence="7">
    <location>
        <begin position="7"/>
        <end position="35"/>
    </location>
</feature>
<evidence type="ECO:0000256" key="2">
    <source>
        <dbReference type="ARBA" id="ARBA00009370"/>
    </source>
</evidence>
<dbReference type="NCBIfam" id="TIGR02227">
    <property type="entry name" value="sigpep_I_bact"/>
    <property type="match status" value="1"/>
</dbReference>
<evidence type="ECO:0000313" key="8">
    <source>
        <dbReference type="EMBL" id="RJP60516.1"/>
    </source>
</evidence>
<dbReference type="GO" id="GO:0009003">
    <property type="term" value="F:signal peptidase activity"/>
    <property type="evidence" value="ECO:0007669"/>
    <property type="project" value="UniProtKB-EC"/>
</dbReference>
<dbReference type="SUPFAM" id="SSF51306">
    <property type="entry name" value="LexA/Signal peptidase"/>
    <property type="match status" value="1"/>
</dbReference>
<dbReference type="Pfam" id="PF10502">
    <property type="entry name" value="Peptidase_S26"/>
    <property type="match status" value="2"/>
</dbReference>
<organism evidence="8">
    <name type="scientific">Candidatus Auribacter fodinae</name>
    <dbReference type="NCBI Taxonomy" id="2093366"/>
    <lineage>
        <taxon>Bacteria</taxon>
        <taxon>Pseudomonadati</taxon>
        <taxon>Candidatus Auribacterota</taxon>
        <taxon>Candidatus Auribacteria</taxon>
        <taxon>Candidatus Auribacterales</taxon>
        <taxon>Candidatus Auribacteraceae</taxon>
        <taxon>Candidatus Auribacter</taxon>
    </lineage>
</organism>
<dbReference type="GO" id="GO:0016020">
    <property type="term" value="C:membrane"/>
    <property type="evidence" value="ECO:0007669"/>
    <property type="project" value="UniProtKB-SubCell"/>
</dbReference>
<evidence type="ECO:0000256" key="6">
    <source>
        <dbReference type="RuleBase" id="RU362042"/>
    </source>
</evidence>
<comment type="catalytic activity">
    <reaction evidence="1 6">
        <text>Cleavage of hydrophobic, N-terminal signal or leader sequences from secreted and periplasmic proteins.</text>
        <dbReference type="EC" id="3.4.21.89"/>
    </reaction>
</comment>
<dbReference type="CDD" id="cd06530">
    <property type="entry name" value="S26_SPase_I"/>
    <property type="match status" value="1"/>
</dbReference>
<dbReference type="Gene3D" id="2.10.109.10">
    <property type="entry name" value="Umud Fragment, subunit A"/>
    <property type="match status" value="1"/>
</dbReference>
<dbReference type="AlphaFoldDB" id="A0A3A4R7U9"/>
<dbReference type="InterPro" id="IPR019758">
    <property type="entry name" value="Pept_S26A_signal_pept_1_CS"/>
</dbReference>
<evidence type="ECO:0000256" key="3">
    <source>
        <dbReference type="ARBA" id="ARBA00013208"/>
    </source>
</evidence>
<keyword evidence="6" id="KW-0645">Protease</keyword>
<evidence type="ECO:0000256" key="5">
    <source>
        <dbReference type="ARBA" id="ARBA00022801"/>
    </source>
</evidence>
<dbReference type="InterPro" id="IPR000223">
    <property type="entry name" value="Pept_S26A_signal_pept_1"/>
</dbReference>